<organism evidence="1 2">
    <name type="scientific">Phytohabitans houttuyneae</name>
    <dbReference type="NCBI Taxonomy" id="1076126"/>
    <lineage>
        <taxon>Bacteria</taxon>
        <taxon>Bacillati</taxon>
        <taxon>Actinomycetota</taxon>
        <taxon>Actinomycetes</taxon>
        <taxon>Micromonosporales</taxon>
        <taxon>Micromonosporaceae</taxon>
    </lineage>
</organism>
<keyword evidence="2" id="KW-1185">Reference proteome</keyword>
<dbReference type="RefSeq" id="WP_173059341.1">
    <property type="nucleotide sequence ID" value="NZ_BAABGO010000062.1"/>
</dbReference>
<name>A0A6V8KBV6_9ACTN</name>
<comment type="caution">
    <text evidence="1">The sequence shown here is derived from an EMBL/GenBank/DDBJ whole genome shotgun (WGS) entry which is preliminary data.</text>
</comment>
<protein>
    <submittedName>
        <fullName evidence="1">Uncharacterized protein</fullName>
    </submittedName>
</protein>
<evidence type="ECO:0000313" key="2">
    <source>
        <dbReference type="Proteomes" id="UP000482800"/>
    </source>
</evidence>
<reference evidence="1 2" key="1">
    <citation type="submission" date="2020-03" db="EMBL/GenBank/DDBJ databases">
        <title>Whole genome shotgun sequence of Phytohabitans houttuyneae NBRC 108639.</title>
        <authorList>
            <person name="Komaki H."/>
            <person name="Tamura T."/>
        </authorList>
    </citation>
    <scope>NUCLEOTIDE SEQUENCE [LARGE SCALE GENOMIC DNA]</scope>
    <source>
        <strain evidence="1 2">NBRC 108639</strain>
    </source>
</reference>
<accession>A0A6V8KBV6</accession>
<proteinExistence type="predicted"/>
<gene>
    <name evidence="1" type="ORF">Phou_050900</name>
</gene>
<dbReference type="Proteomes" id="UP000482800">
    <property type="component" value="Unassembled WGS sequence"/>
</dbReference>
<dbReference type="EMBL" id="BLPF01000002">
    <property type="protein sequence ID" value="GFJ80910.1"/>
    <property type="molecule type" value="Genomic_DNA"/>
</dbReference>
<reference evidence="1 2" key="2">
    <citation type="submission" date="2020-03" db="EMBL/GenBank/DDBJ databases">
        <authorList>
            <person name="Ichikawa N."/>
            <person name="Kimura A."/>
            <person name="Kitahashi Y."/>
            <person name="Uohara A."/>
        </authorList>
    </citation>
    <scope>NUCLEOTIDE SEQUENCE [LARGE SCALE GENOMIC DNA]</scope>
    <source>
        <strain evidence="1 2">NBRC 108639</strain>
    </source>
</reference>
<sequence length="143" mass="15282">MRDSEPGTTDSGDEGVLEAARAIRPYLRDLVGPAEAGTFDRRIADLLTGPADAAATVAALRALLAGHEDTAWFLGRVLADRPLYRPPYQQSVPQRDISRPAGDPGAIGADRYVCPAGDYVWYRPDVGTRVPNCPDHGAALVRG</sequence>
<evidence type="ECO:0000313" key="1">
    <source>
        <dbReference type="EMBL" id="GFJ80910.1"/>
    </source>
</evidence>
<dbReference type="AlphaFoldDB" id="A0A6V8KBV6"/>